<gene>
    <name evidence="2" type="ORF">Hypma_006504</name>
</gene>
<evidence type="ECO:0000313" key="3">
    <source>
        <dbReference type="Proteomes" id="UP000076154"/>
    </source>
</evidence>
<reference evidence="2" key="1">
    <citation type="submission" date="2018-04" db="EMBL/GenBank/DDBJ databases">
        <title>Whole genome sequencing of Hypsizygus marmoreus.</title>
        <authorList>
            <person name="Choi I.-G."/>
            <person name="Min B."/>
            <person name="Kim J.-G."/>
            <person name="Kim S."/>
            <person name="Oh Y.-L."/>
            <person name="Kong W.-S."/>
            <person name="Park H."/>
            <person name="Jeong J."/>
            <person name="Song E.-S."/>
        </authorList>
    </citation>
    <scope>NUCLEOTIDE SEQUENCE [LARGE SCALE GENOMIC DNA]</scope>
    <source>
        <strain evidence="2">51987-8</strain>
    </source>
</reference>
<feature type="region of interest" description="Disordered" evidence="1">
    <location>
        <begin position="635"/>
        <end position="654"/>
    </location>
</feature>
<dbReference type="InParanoid" id="A0A369JVA2"/>
<proteinExistence type="predicted"/>
<comment type="caution">
    <text evidence="2">The sequence shown here is derived from an EMBL/GenBank/DDBJ whole genome shotgun (WGS) entry which is preliminary data.</text>
</comment>
<dbReference type="AlphaFoldDB" id="A0A369JVA2"/>
<feature type="compositionally biased region" description="Polar residues" evidence="1">
    <location>
        <begin position="170"/>
        <end position="181"/>
    </location>
</feature>
<dbReference type="EMBL" id="LUEZ02000040">
    <property type="protein sequence ID" value="RDB26279.1"/>
    <property type="molecule type" value="Genomic_DNA"/>
</dbReference>
<feature type="region of interest" description="Disordered" evidence="1">
    <location>
        <begin position="1003"/>
        <end position="1031"/>
    </location>
</feature>
<feature type="compositionally biased region" description="Polar residues" evidence="1">
    <location>
        <begin position="709"/>
        <end position="724"/>
    </location>
</feature>
<feature type="compositionally biased region" description="Polar residues" evidence="1">
    <location>
        <begin position="484"/>
        <end position="496"/>
    </location>
</feature>
<feature type="compositionally biased region" description="Low complexity" evidence="1">
    <location>
        <begin position="182"/>
        <end position="194"/>
    </location>
</feature>
<keyword evidence="3" id="KW-1185">Reference proteome</keyword>
<feature type="compositionally biased region" description="Basic and acidic residues" evidence="1">
    <location>
        <begin position="370"/>
        <end position="379"/>
    </location>
</feature>
<evidence type="ECO:0000313" key="2">
    <source>
        <dbReference type="EMBL" id="RDB26279.1"/>
    </source>
</evidence>
<feature type="region of interest" description="Disordered" evidence="1">
    <location>
        <begin position="866"/>
        <end position="909"/>
    </location>
</feature>
<feature type="compositionally biased region" description="Low complexity" evidence="1">
    <location>
        <begin position="805"/>
        <end position="831"/>
    </location>
</feature>
<feature type="region of interest" description="Disordered" evidence="1">
    <location>
        <begin position="805"/>
        <end position="845"/>
    </location>
</feature>
<feature type="region of interest" description="Disordered" evidence="1">
    <location>
        <begin position="484"/>
        <end position="559"/>
    </location>
</feature>
<feature type="compositionally biased region" description="Polar residues" evidence="1">
    <location>
        <begin position="7"/>
        <end position="30"/>
    </location>
</feature>
<organism evidence="2 3">
    <name type="scientific">Hypsizygus marmoreus</name>
    <name type="common">White beech mushroom</name>
    <name type="synonym">Agaricus marmoreus</name>
    <dbReference type="NCBI Taxonomy" id="39966"/>
    <lineage>
        <taxon>Eukaryota</taxon>
        <taxon>Fungi</taxon>
        <taxon>Dikarya</taxon>
        <taxon>Basidiomycota</taxon>
        <taxon>Agaricomycotina</taxon>
        <taxon>Agaricomycetes</taxon>
        <taxon>Agaricomycetidae</taxon>
        <taxon>Agaricales</taxon>
        <taxon>Tricholomatineae</taxon>
        <taxon>Lyophyllaceae</taxon>
        <taxon>Hypsizygus</taxon>
    </lineage>
</organism>
<feature type="region of interest" description="Disordered" evidence="1">
    <location>
        <begin position="600"/>
        <end position="620"/>
    </location>
</feature>
<protein>
    <submittedName>
        <fullName evidence="2">Uncharacterized protein</fullName>
    </submittedName>
</protein>
<name>A0A369JVA2_HYPMA</name>
<feature type="compositionally biased region" description="Low complexity" evidence="1">
    <location>
        <begin position="537"/>
        <end position="553"/>
    </location>
</feature>
<evidence type="ECO:0000256" key="1">
    <source>
        <dbReference type="SAM" id="MobiDB-lite"/>
    </source>
</evidence>
<feature type="compositionally biased region" description="Pro residues" evidence="1">
    <location>
        <begin position="832"/>
        <end position="843"/>
    </location>
</feature>
<feature type="compositionally biased region" description="Polar residues" evidence="1">
    <location>
        <begin position="195"/>
        <end position="204"/>
    </location>
</feature>
<dbReference type="Proteomes" id="UP000076154">
    <property type="component" value="Unassembled WGS sequence"/>
</dbReference>
<feature type="region of interest" description="Disordered" evidence="1">
    <location>
        <begin position="370"/>
        <end position="396"/>
    </location>
</feature>
<feature type="region of interest" description="Disordered" evidence="1">
    <location>
        <begin position="688"/>
        <end position="769"/>
    </location>
</feature>
<accession>A0A369JVA2</accession>
<feature type="region of interest" description="Disordered" evidence="1">
    <location>
        <begin position="1"/>
        <end position="235"/>
    </location>
</feature>
<feature type="region of interest" description="Disordered" evidence="1">
    <location>
        <begin position="290"/>
        <end position="312"/>
    </location>
</feature>
<dbReference type="OrthoDB" id="3261862at2759"/>
<sequence>MADHPQGQGTQRQGSIRSVASNSSLASGVSLTRRARTRIRSKTLTGGSSPRPINLSKDPQSELPYLEKAFVQEPIPSLPTTPSEVSNAPPRPPRSPHRSTTFDAHQVGVDNSVEPRPADESATASRLADVSQSFPVPVKLSRQTSGLPIMPTASQPQPPPSAFSRDPSLTRINTSNGNVRDSLSTQLSGVSSSVYPLSTSTASGPESPPSPRSMVEQDDHYDVSSYDPEVGDAQEYDADDVSYRLRLLVKNNYFLPPAHSKPSLADFASADLHVPKKPARSTTPTFLDLFRGKSKSKPTTPTGLSPASDAPMPALRTAADSITPSYAVPRISSQIPRIPPPPGTRTGRVVVVREKMEDLVVAAKQAEQDMKARGVRRDQGSQGGKSIANDVIDPTDAVDLPPPSSSYPFAVQASALHGLGVRDSVGAALLADRLPPPNSPGPSSYDADDDWRKALLHQAVHHSLDTTSPDASSFSMLFGGVSSTPLGSPQLNSTTPRGIPRFPGRGDSPSVNPLLEQRIIHNPRLSSDVSPPPLTRTKSSQSQSSGSKANTSGNLAPVDTSQRHSFLPLRAETPSGPLTPLTPPPRKYLINPLYSLSQTSLHRPEPRQHSALAGSSPATLRKAMSTPMLSDAYESDTRHSVLTPPPLPTSNSFSTWSSLRDVVASSSFDELNDSISRGTSQSFYSDVEYEEVGRPRSSTTFSAIDGRPSISQSEYSQPSPTASAFQDVLTRGGRYSSSSNRQPWRPSVDQDTNVVRDSPVPRYSAMSPPPRISSSLAHFALSPPPRTSSFHYQAMQAMQDRTMISPQLSEPEHSSSSPLTDDTTLLITAPEPTTPPLPSPPLPISEWRGNSLNRQLSVEIPSTDVPVALHSAPGPSSPTSFFDSIQSQPNAMDDLESSSSESDNDDIDDDHTKVFAEARTRNRTISNAPALPRPLMRLGNHSTPYVSQGVESHAYGMEDFKRPIANVPARAQFFTDRQGKSDHGHGPPVSSFDFYKYTQANRPATAGGEIGTRKKRRSSFGTEAALRDNQKAQESLRKLDGMLIQHMEAEKDTIKRIAATTVRANIPVDTRF</sequence>
<feature type="compositionally biased region" description="Polar residues" evidence="1">
    <location>
        <begin position="877"/>
        <end position="890"/>
    </location>
</feature>